<evidence type="ECO:0000313" key="2">
    <source>
        <dbReference type="Proteomes" id="UP000385207"/>
    </source>
</evidence>
<dbReference type="Proteomes" id="UP000385207">
    <property type="component" value="Unassembled WGS sequence"/>
</dbReference>
<reference evidence="1 2" key="1">
    <citation type="submission" date="2019-09" db="EMBL/GenBank/DDBJ databases">
        <authorList>
            <person name="Chandra G."/>
            <person name="Truman W A."/>
        </authorList>
    </citation>
    <scope>NUCLEOTIDE SEQUENCE [LARGE SCALE GENOMIC DNA]</scope>
    <source>
        <strain evidence="1">PS862</strain>
    </source>
</reference>
<accession>A0A5E6Y465</accession>
<evidence type="ECO:0000313" key="1">
    <source>
        <dbReference type="EMBL" id="VVP25773.1"/>
    </source>
</evidence>
<dbReference type="OrthoDB" id="9885597at2"/>
<evidence type="ECO:0008006" key="3">
    <source>
        <dbReference type="Google" id="ProtNLM"/>
    </source>
</evidence>
<dbReference type="AlphaFoldDB" id="A0A5E6Y465"/>
<organism evidence="1 2">
    <name type="scientific">Pseudomonas fluorescens</name>
    <dbReference type="NCBI Taxonomy" id="294"/>
    <lineage>
        <taxon>Bacteria</taxon>
        <taxon>Pseudomonadati</taxon>
        <taxon>Pseudomonadota</taxon>
        <taxon>Gammaproteobacteria</taxon>
        <taxon>Pseudomonadales</taxon>
        <taxon>Pseudomonadaceae</taxon>
        <taxon>Pseudomonas</taxon>
    </lineage>
</organism>
<dbReference type="EMBL" id="CABVII010000019">
    <property type="protein sequence ID" value="VVP25773.1"/>
    <property type="molecule type" value="Genomic_DNA"/>
</dbReference>
<gene>
    <name evidence="1" type="ORF">PS862_04093</name>
</gene>
<dbReference type="RefSeq" id="WP_150748887.1">
    <property type="nucleotide sequence ID" value="NZ_CABVHE010000098.1"/>
</dbReference>
<sequence length="101" mass="11125">MSEEQSEKPTYFGKALAGEFEPAYPVKDAFSDLENVLGDMMSITISTSNLAVFNLENLVLDDDRRSEGLDLIAEHKKSMQALSIRLTTILERAKGAENGSN</sequence>
<name>A0A5E6Y465_PSEFL</name>
<protein>
    <recommendedName>
        <fullName evidence="3">DUF3077 domain-containing protein</fullName>
    </recommendedName>
</protein>
<proteinExistence type="predicted"/>